<evidence type="ECO:0000256" key="8">
    <source>
        <dbReference type="RuleBase" id="RU363108"/>
    </source>
</evidence>
<sequence>MEFKPKTFDLETAFVTSKRRQLKKFRGRDSPLYTAIYPAVYILRIFGFVPYTFSKDRLVPSNTNMIFTFIFLFIFTYNIYTIIVQFLTEKRQAPIVGSTGYIKVLFNYFTTVYSLLLTIISRNKFVQIWNNMQDFDDAVRLLGYPQKETKTRIVCWLFIFMNIILWTMVNQSGMYAFKETWYGNVTYMSVYFGSCLAVYKFIGMTLLLGQRFHHLNQLTKKFISSKRCNSQPIKIDVKTIQAWHNELMIDGENLNSLYTWAILLWLANLSVHSVSDLYFIIDKILNTWDDFYFPSAACLSSWFLALFSQLLILHISCDYASTQSNGIGELMIEWQAYLIKINSLKEPIERSLNYVNRKLQFTAAGCFSIELPLIRSIASLVTTYLVILLQLHE</sequence>
<feature type="transmembrane region" description="Helical" evidence="8">
    <location>
        <begin position="151"/>
        <end position="169"/>
    </location>
</feature>
<keyword evidence="2 8" id="KW-1003">Cell membrane</keyword>
<evidence type="ECO:0000256" key="6">
    <source>
        <dbReference type="ARBA" id="ARBA00023170"/>
    </source>
</evidence>
<evidence type="ECO:0000256" key="7">
    <source>
        <dbReference type="ARBA" id="ARBA00023224"/>
    </source>
</evidence>
<evidence type="ECO:0000313" key="10">
    <source>
        <dbReference type="RefSeq" id="XP_015177211.1"/>
    </source>
</evidence>
<feature type="transmembrane region" description="Helical" evidence="8">
    <location>
        <begin position="32"/>
        <end position="53"/>
    </location>
</feature>
<dbReference type="InterPro" id="IPR013604">
    <property type="entry name" value="7TM_chemorcpt"/>
</dbReference>
<evidence type="ECO:0000256" key="1">
    <source>
        <dbReference type="ARBA" id="ARBA00004651"/>
    </source>
</evidence>
<comment type="subcellular location">
    <subcellularLocation>
        <location evidence="1 8">Cell membrane</location>
        <topology evidence="1 8">Multi-pass membrane protein</topology>
    </subcellularLocation>
</comment>
<keyword evidence="5 8" id="KW-0472">Membrane</keyword>
<comment type="similarity">
    <text evidence="8">Belongs to the insect chemoreceptor superfamily. Gustatory receptor (GR) family.</text>
</comment>
<dbReference type="GeneID" id="107066788"/>
<name>A0ABM1IAH4_POLDO</name>
<dbReference type="RefSeq" id="XP_015177211.1">
    <property type="nucleotide sequence ID" value="XM_015321725.1"/>
</dbReference>
<keyword evidence="7 8" id="KW-0807">Transducer</keyword>
<comment type="function">
    <text evidence="8">Gustatory receptor which mediates acceptance or avoidance behavior, depending on its substrates.</text>
</comment>
<keyword evidence="3 8" id="KW-0812">Transmembrane</keyword>
<feature type="transmembrane region" description="Helical" evidence="8">
    <location>
        <begin position="257"/>
        <end position="279"/>
    </location>
</feature>
<keyword evidence="4 8" id="KW-1133">Transmembrane helix</keyword>
<dbReference type="Pfam" id="PF08395">
    <property type="entry name" value="7tm_7"/>
    <property type="match status" value="1"/>
</dbReference>
<evidence type="ECO:0000313" key="9">
    <source>
        <dbReference type="Proteomes" id="UP000694924"/>
    </source>
</evidence>
<dbReference type="PANTHER" id="PTHR21143:SF104">
    <property type="entry name" value="GUSTATORY RECEPTOR 8A-RELATED"/>
    <property type="match status" value="1"/>
</dbReference>
<organism evidence="9 10">
    <name type="scientific">Polistes dominula</name>
    <name type="common">European paper wasp</name>
    <name type="synonym">Vespa dominula</name>
    <dbReference type="NCBI Taxonomy" id="743375"/>
    <lineage>
        <taxon>Eukaryota</taxon>
        <taxon>Metazoa</taxon>
        <taxon>Ecdysozoa</taxon>
        <taxon>Arthropoda</taxon>
        <taxon>Hexapoda</taxon>
        <taxon>Insecta</taxon>
        <taxon>Pterygota</taxon>
        <taxon>Neoptera</taxon>
        <taxon>Endopterygota</taxon>
        <taxon>Hymenoptera</taxon>
        <taxon>Apocrita</taxon>
        <taxon>Aculeata</taxon>
        <taxon>Vespoidea</taxon>
        <taxon>Vespidae</taxon>
        <taxon>Polistinae</taxon>
        <taxon>Polistini</taxon>
        <taxon>Polistes</taxon>
    </lineage>
</organism>
<keyword evidence="6 8" id="KW-0675">Receptor</keyword>
<feature type="transmembrane region" description="Helical" evidence="8">
    <location>
        <begin position="100"/>
        <end position="120"/>
    </location>
</feature>
<evidence type="ECO:0000256" key="2">
    <source>
        <dbReference type="ARBA" id="ARBA00022475"/>
    </source>
</evidence>
<dbReference type="PANTHER" id="PTHR21143">
    <property type="entry name" value="INVERTEBRATE GUSTATORY RECEPTOR"/>
    <property type="match status" value="1"/>
</dbReference>
<proteinExistence type="inferred from homology"/>
<evidence type="ECO:0000256" key="5">
    <source>
        <dbReference type="ARBA" id="ARBA00023136"/>
    </source>
</evidence>
<evidence type="ECO:0000256" key="4">
    <source>
        <dbReference type="ARBA" id="ARBA00022989"/>
    </source>
</evidence>
<feature type="transmembrane region" description="Helical" evidence="8">
    <location>
        <begin position="291"/>
        <end position="315"/>
    </location>
</feature>
<keyword evidence="9" id="KW-1185">Reference proteome</keyword>
<reference evidence="10" key="1">
    <citation type="submission" date="2025-08" db="UniProtKB">
        <authorList>
            <consortium name="RefSeq"/>
        </authorList>
    </citation>
    <scope>IDENTIFICATION</scope>
    <source>
        <tissue evidence="10">Whole body</tissue>
    </source>
</reference>
<feature type="transmembrane region" description="Helical" evidence="8">
    <location>
        <begin position="181"/>
        <end position="202"/>
    </location>
</feature>
<dbReference type="Proteomes" id="UP000694924">
    <property type="component" value="Unplaced"/>
</dbReference>
<feature type="transmembrane region" description="Helical" evidence="8">
    <location>
        <begin position="65"/>
        <end position="88"/>
    </location>
</feature>
<evidence type="ECO:0000256" key="3">
    <source>
        <dbReference type="ARBA" id="ARBA00022692"/>
    </source>
</evidence>
<protein>
    <recommendedName>
        <fullName evidence="8">Gustatory receptor</fullName>
    </recommendedName>
</protein>
<accession>A0ABM1IAH4</accession>
<gene>
    <name evidence="10" type="primary">LOC107066788</name>
</gene>